<reference evidence="2" key="4">
    <citation type="submission" date="2023-01" db="EMBL/GenBank/DDBJ databases">
        <title>Draft genome sequence of Methylobacterium brachythecii strain NBRC 107710.</title>
        <authorList>
            <person name="Sun Q."/>
            <person name="Mori K."/>
        </authorList>
    </citation>
    <scope>NUCLEOTIDE SEQUENCE</scope>
    <source>
        <strain evidence="2">NBRC 107710</strain>
    </source>
</reference>
<evidence type="ECO:0000313" key="2">
    <source>
        <dbReference type="EMBL" id="GLS43119.1"/>
    </source>
</evidence>
<dbReference type="PIRSF" id="PIRSF029063">
    <property type="entry name" value="IV_sec_VirJ"/>
    <property type="match status" value="1"/>
</dbReference>
<reference evidence="2" key="1">
    <citation type="journal article" date="2014" name="Int. J. Syst. Evol. Microbiol.">
        <title>Complete genome of a new Firmicutes species belonging to the dominant human colonic microbiota ('Ruminococcus bicirculans') reveals two chromosomes and a selective capacity to utilize plant glucans.</title>
        <authorList>
            <consortium name="NISC Comparative Sequencing Program"/>
            <person name="Wegmann U."/>
            <person name="Louis P."/>
            <person name="Goesmann A."/>
            <person name="Henrissat B."/>
            <person name="Duncan S.H."/>
            <person name="Flint H.J."/>
        </authorList>
    </citation>
    <scope>NUCLEOTIDE SEQUENCE</scope>
    <source>
        <strain evidence="2">NBRC 107710</strain>
    </source>
</reference>
<proteinExistence type="predicted"/>
<dbReference type="SUPFAM" id="SSF53474">
    <property type="entry name" value="alpha/beta-Hydrolases"/>
    <property type="match status" value="2"/>
</dbReference>
<evidence type="ECO:0000259" key="1">
    <source>
        <dbReference type="Pfam" id="PF06057"/>
    </source>
</evidence>
<feature type="domain" description="Bacterial virulence" evidence="1">
    <location>
        <begin position="275"/>
        <end position="456"/>
    </location>
</feature>
<dbReference type="RefSeq" id="WP_183502592.1">
    <property type="nucleotide sequence ID" value="NZ_BSPG01000003.1"/>
</dbReference>
<evidence type="ECO:0000313" key="5">
    <source>
        <dbReference type="Proteomes" id="UP001156881"/>
    </source>
</evidence>
<accession>A0A7W6F5Q7</accession>
<dbReference type="Proteomes" id="UP000517759">
    <property type="component" value="Unassembled WGS sequence"/>
</dbReference>
<dbReference type="Gene3D" id="3.40.50.1820">
    <property type="entry name" value="alpha/beta hydrolase"/>
    <property type="match status" value="1"/>
</dbReference>
<gene>
    <name evidence="2" type="ORF">GCM10007884_11040</name>
    <name evidence="3" type="ORF">GGR33_001035</name>
</gene>
<dbReference type="InterPro" id="IPR010333">
    <property type="entry name" value="VirJ"/>
</dbReference>
<organism evidence="3 4">
    <name type="scientific">Methylobacterium brachythecii</name>
    <dbReference type="NCBI Taxonomy" id="1176177"/>
    <lineage>
        <taxon>Bacteria</taxon>
        <taxon>Pseudomonadati</taxon>
        <taxon>Pseudomonadota</taxon>
        <taxon>Alphaproteobacteria</taxon>
        <taxon>Hyphomicrobiales</taxon>
        <taxon>Methylobacteriaceae</taxon>
        <taxon>Methylobacterium</taxon>
    </lineage>
</organism>
<dbReference type="EMBL" id="BSPG01000003">
    <property type="protein sequence ID" value="GLS43119.1"/>
    <property type="molecule type" value="Genomic_DNA"/>
</dbReference>
<reference evidence="5" key="2">
    <citation type="journal article" date="2019" name="Int. J. Syst. Evol. Microbiol.">
        <title>The Global Catalogue of Microorganisms (GCM) 10K type strain sequencing project: providing services to taxonomists for standard genome sequencing and annotation.</title>
        <authorList>
            <consortium name="The Broad Institute Genomics Platform"/>
            <consortium name="The Broad Institute Genome Sequencing Center for Infectious Disease"/>
            <person name="Wu L."/>
            <person name="Ma J."/>
        </authorList>
    </citation>
    <scope>NUCLEOTIDE SEQUENCE [LARGE SCALE GENOMIC DNA]</scope>
    <source>
        <strain evidence="5">NBRC 107710</strain>
    </source>
</reference>
<reference evidence="3 4" key="3">
    <citation type="submission" date="2020-08" db="EMBL/GenBank/DDBJ databases">
        <title>Genomic Encyclopedia of Type Strains, Phase IV (KMG-IV): sequencing the most valuable type-strain genomes for metagenomic binning, comparative biology and taxonomic classification.</title>
        <authorList>
            <person name="Goeker M."/>
        </authorList>
    </citation>
    <scope>NUCLEOTIDE SEQUENCE [LARGE SCALE GENOMIC DNA]</scope>
    <source>
        <strain evidence="3 4">DSM 24105</strain>
    </source>
</reference>
<evidence type="ECO:0000313" key="3">
    <source>
        <dbReference type="EMBL" id="MBB3901549.1"/>
    </source>
</evidence>
<dbReference type="AlphaFoldDB" id="A0A7W6F5Q7"/>
<comment type="caution">
    <text evidence="3">The sequence shown here is derived from an EMBL/GenBank/DDBJ whole genome shotgun (WGS) entry which is preliminary data.</text>
</comment>
<dbReference type="EMBL" id="JACIDN010000002">
    <property type="protein sequence ID" value="MBB3901549.1"/>
    <property type="molecule type" value="Genomic_DNA"/>
</dbReference>
<dbReference type="Proteomes" id="UP001156881">
    <property type="component" value="Unassembled WGS sequence"/>
</dbReference>
<evidence type="ECO:0000313" key="4">
    <source>
        <dbReference type="Proteomes" id="UP000517759"/>
    </source>
</evidence>
<dbReference type="InterPro" id="IPR011225">
    <property type="entry name" value="IV_sec_VirJ"/>
</dbReference>
<dbReference type="InterPro" id="IPR029058">
    <property type="entry name" value="AB_hydrolase_fold"/>
</dbReference>
<protein>
    <submittedName>
        <fullName evidence="3">Type IV secretory pathway VirJ component</fullName>
    </submittedName>
    <submittedName>
        <fullName evidence="2">Virulence factor family protein</fullName>
    </submittedName>
</protein>
<keyword evidence="5" id="KW-1185">Reference proteome</keyword>
<name>A0A7W6F5Q7_9HYPH</name>
<dbReference type="Pfam" id="PF06057">
    <property type="entry name" value="VirJ"/>
    <property type="match status" value="1"/>
</dbReference>
<sequence length="460" mass="48758">MRLGRRLVGGGIGAAVVLLGLGLLWLHPWAPDAAPVLPERIASSHFEDVLVEAPASTPVGLAAILSGAGGTGETERQLGAALRARGFIVLQLDLETWRKAIDRDTTPCIRPIVDIELLAKEAQRSLKGQNYLRPVLVGVGEGGTLTEAILSRTFAATLGGGVALDPAERLVTARPICDDKAPVADPLPSPEGGFTYPLPLRTQAQLTVLSAAQLPVSEASAPGAGPFVIDRHPEPEPRFRLGAAVNAVSAIAAQDAGPGGLPLVDLPALGKTRAVAVFFSGDGGWRDIDKTIGEHLTREGIHVVGIDALRYFWKDREPQTVAADIAAMLKDADSSRTLPVIVLGYSFGADLFPFSWPYLQASVRDRVRLIALLAPSRSTGFSVSVKGWLGFGGEHPVLPQLAALPLDRVLCVHGSKEHDSPCLDPSLAAARRLLIDGGHHFDGDYPALARRIIEEARLPR</sequence>